<dbReference type="FunFam" id="3.80.10.10:FF:001495">
    <property type="entry name" value="Protein CBR-DMA-1"/>
    <property type="match status" value="1"/>
</dbReference>
<evidence type="ECO:0000313" key="8">
    <source>
        <dbReference type="WBParaSite" id="MBELARI_LOCUS3826"/>
    </source>
</evidence>
<accession>A0AAF3FAC8</accession>
<dbReference type="PROSITE" id="PS51450">
    <property type="entry name" value="LRR"/>
    <property type="match status" value="2"/>
</dbReference>
<proteinExistence type="predicted"/>
<dbReference type="Gene3D" id="3.80.10.10">
    <property type="entry name" value="Ribonuclease Inhibitor"/>
    <property type="match status" value="2"/>
</dbReference>
<feature type="region of interest" description="Disordered" evidence="4">
    <location>
        <begin position="551"/>
        <end position="588"/>
    </location>
</feature>
<keyword evidence="1" id="KW-0433">Leucine-rich repeat</keyword>
<dbReference type="InterPro" id="IPR000483">
    <property type="entry name" value="Cys-rich_flank_reg_C"/>
</dbReference>
<feature type="compositionally biased region" description="Polar residues" evidence="4">
    <location>
        <begin position="551"/>
        <end position="566"/>
    </location>
</feature>
<dbReference type="WBParaSite" id="MBELARI_LOCUS3826">
    <property type="protein sequence ID" value="MBELARI_LOCUS3826"/>
    <property type="gene ID" value="MBELARI_LOCUS3826"/>
</dbReference>
<evidence type="ECO:0000259" key="6">
    <source>
        <dbReference type="SMART" id="SM00082"/>
    </source>
</evidence>
<dbReference type="Proteomes" id="UP000887575">
    <property type="component" value="Unassembled WGS sequence"/>
</dbReference>
<evidence type="ECO:0000256" key="4">
    <source>
        <dbReference type="SAM" id="MobiDB-lite"/>
    </source>
</evidence>
<evidence type="ECO:0000313" key="7">
    <source>
        <dbReference type="Proteomes" id="UP000887575"/>
    </source>
</evidence>
<dbReference type="PANTHER" id="PTHR24366:SF96">
    <property type="entry name" value="LEUCINE RICH REPEAT CONTAINING 53"/>
    <property type="match status" value="1"/>
</dbReference>
<evidence type="ECO:0000256" key="5">
    <source>
        <dbReference type="SAM" id="Phobius"/>
    </source>
</evidence>
<sequence>MKPGETRLLVPLVVTRKPQLLECPIECECEKAAHKNQTTIAVYCHKGGLNDSRFGEILIHLPISIETIDVFAPAWRPINKIKWNDNLNRFRELKTLRLVSCQIPSMSRSVRLPNLELLDLRQNNIDHATMGNFAGLPNLRTLDLSSNKLNILPTGVFTYLKSLKTLSLANNSMQDLPTNLLHGLRNLKSLRLDGNRLPTKHVNDLFTDVPQLEELFLNDCSINTIANLSLNRVPLLRNLGMGGNNLRHVPSTELEALPHLQILDLSNNAIGDLPPCVLCANNITHLDLSHNLLGIGKNPIHEEAFRDTKVEFLDLSHNHLNDFDSNWLGHAQETIKELGFSGNFLRTFPPEITHSLRNLKRLHMGFNHIDWWPIQLPAEYNRLEFFNVSGNQFSNLPDNIGSILSKVKELDISRNRLSALSHAGIVFVNDIKKVHLHGNPWDCSCSIQHLQQHMRERYPLRHLLHYDETQCNGPALLKGQPLLNVAEVSDCAVLFGARYGLTQSSELLILLAAIVSAAILLCLIMTAMYYTRERHYKGTYVTREHSRTPLTMSHPMSLSPSSQVSEPLSPTSTLPPPPPKASSSFFGI</sequence>
<keyword evidence="5" id="KW-0472">Membrane</keyword>
<keyword evidence="2" id="KW-0732">Signal</keyword>
<feature type="domain" description="LRRCT" evidence="6">
    <location>
        <begin position="439"/>
        <end position="492"/>
    </location>
</feature>
<dbReference type="InterPro" id="IPR003591">
    <property type="entry name" value="Leu-rich_rpt_typical-subtyp"/>
</dbReference>
<organism evidence="7 8">
    <name type="scientific">Mesorhabditis belari</name>
    <dbReference type="NCBI Taxonomy" id="2138241"/>
    <lineage>
        <taxon>Eukaryota</taxon>
        <taxon>Metazoa</taxon>
        <taxon>Ecdysozoa</taxon>
        <taxon>Nematoda</taxon>
        <taxon>Chromadorea</taxon>
        <taxon>Rhabditida</taxon>
        <taxon>Rhabditina</taxon>
        <taxon>Rhabditomorpha</taxon>
        <taxon>Rhabditoidea</taxon>
        <taxon>Rhabditidae</taxon>
        <taxon>Mesorhabditinae</taxon>
        <taxon>Mesorhabditis</taxon>
    </lineage>
</organism>
<dbReference type="PRINTS" id="PR00019">
    <property type="entry name" value="LEURICHRPT"/>
</dbReference>
<dbReference type="SMART" id="SM00369">
    <property type="entry name" value="LRR_TYP"/>
    <property type="match status" value="11"/>
</dbReference>
<evidence type="ECO:0000256" key="1">
    <source>
        <dbReference type="ARBA" id="ARBA00022614"/>
    </source>
</evidence>
<name>A0AAF3FAC8_9BILA</name>
<dbReference type="Pfam" id="PF00560">
    <property type="entry name" value="LRR_1"/>
    <property type="match status" value="1"/>
</dbReference>
<dbReference type="Pfam" id="PF13855">
    <property type="entry name" value="LRR_8"/>
    <property type="match status" value="2"/>
</dbReference>
<evidence type="ECO:0000256" key="2">
    <source>
        <dbReference type="ARBA" id="ARBA00022729"/>
    </source>
</evidence>
<feature type="transmembrane region" description="Helical" evidence="5">
    <location>
        <begin position="507"/>
        <end position="530"/>
    </location>
</feature>
<dbReference type="SMART" id="SM00082">
    <property type="entry name" value="LRRCT"/>
    <property type="match status" value="1"/>
</dbReference>
<keyword evidence="7" id="KW-1185">Reference proteome</keyword>
<dbReference type="PANTHER" id="PTHR24366">
    <property type="entry name" value="IG(IMMUNOGLOBULIN) AND LRR(LEUCINE RICH REPEAT) DOMAINS"/>
    <property type="match status" value="1"/>
</dbReference>
<dbReference type="AlphaFoldDB" id="A0AAF3FAC8"/>
<keyword evidence="5" id="KW-0812">Transmembrane</keyword>
<keyword evidence="3" id="KW-0677">Repeat</keyword>
<reference evidence="8" key="1">
    <citation type="submission" date="2024-02" db="UniProtKB">
        <authorList>
            <consortium name="WormBaseParasite"/>
        </authorList>
    </citation>
    <scope>IDENTIFICATION</scope>
</reference>
<keyword evidence="5" id="KW-1133">Transmembrane helix</keyword>
<protein>
    <submittedName>
        <fullName evidence="8">LRRCT domain-containing protein</fullName>
    </submittedName>
</protein>
<dbReference type="InterPro" id="IPR032675">
    <property type="entry name" value="LRR_dom_sf"/>
</dbReference>
<dbReference type="InterPro" id="IPR001611">
    <property type="entry name" value="Leu-rich_rpt"/>
</dbReference>
<evidence type="ECO:0000256" key="3">
    <source>
        <dbReference type="ARBA" id="ARBA00022737"/>
    </source>
</evidence>
<dbReference type="SUPFAM" id="SSF52058">
    <property type="entry name" value="L domain-like"/>
    <property type="match status" value="1"/>
</dbReference>
<dbReference type="SMART" id="SM00364">
    <property type="entry name" value="LRR_BAC"/>
    <property type="match status" value="7"/>
</dbReference>